<dbReference type="PANTHER" id="PTHR33164:SF95">
    <property type="entry name" value="TRANSCRIPTIONAL REGULATOR"/>
    <property type="match status" value="1"/>
</dbReference>
<name>A0A7L5BZ44_9RHOB</name>
<dbReference type="Gene3D" id="1.10.10.10">
    <property type="entry name" value="Winged helix-like DNA-binding domain superfamily/Winged helix DNA-binding domain"/>
    <property type="match status" value="1"/>
</dbReference>
<dbReference type="RefSeq" id="WP_165098881.1">
    <property type="nucleotide sequence ID" value="NZ_CP049056.1"/>
</dbReference>
<reference evidence="2 3" key="1">
    <citation type="submission" date="2020-02" db="EMBL/GenBank/DDBJ databases">
        <title>complete genome sequence of Rhodobacteraceae bacterium.</title>
        <authorList>
            <person name="Park J."/>
            <person name="Kim Y.-S."/>
            <person name="Kim K.-H."/>
        </authorList>
    </citation>
    <scope>NUCLEOTIDE SEQUENCE [LARGE SCALE GENOMIC DNA]</scope>
    <source>
        <strain evidence="2 3">RR4-56</strain>
    </source>
</reference>
<keyword evidence="3" id="KW-1185">Reference proteome</keyword>
<dbReference type="PRINTS" id="PR00598">
    <property type="entry name" value="HTHMARR"/>
</dbReference>
<dbReference type="PANTHER" id="PTHR33164">
    <property type="entry name" value="TRANSCRIPTIONAL REGULATOR, MARR FAMILY"/>
    <property type="match status" value="1"/>
</dbReference>
<organism evidence="2 3">
    <name type="scientific">Pikeienuella piscinae</name>
    <dbReference type="NCBI Taxonomy" id="2748098"/>
    <lineage>
        <taxon>Bacteria</taxon>
        <taxon>Pseudomonadati</taxon>
        <taxon>Pseudomonadota</taxon>
        <taxon>Alphaproteobacteria</taxon>
        <taxon>Rhodobacterales</taxon>
        <taxon>Paracoccaceae</taxon>
        <taxon>Pikeienuella</taxon>
    </lineage>
</organism>
<dbReference type="Pfam" id="PF01047">
    <property type="entry name" value="MarR"/>
    <property type="match status" value="1"/>
</dbReference>
<dbReference type="SMART" id="SM00347">
    <property type="entry name" value="HTH_MARR"/>
    <property type="match status" value="1"/>
</dbReference>
<proteinExistence type="predicted"/>
<dbReference type="InterPro" id="IPR036390">
    <property type="entry name" value="WH_DNA-bd_sf"/>
</dbReference>
<sequence length="149" mass="16812">MTSDATADQTQTTPRYRLDKQVGFLLRLANQRHTAIFQQNALRELTPTQFAALMRIAEIGPVSQNQLGRMTAMDVATIKGVVERLRRKGLVRSGPDPIDRRRTRIALSESAEALLDDLRDMGRRITEETLAPLSPTDRRVFLALLARMI</sequence>
<gene>
    <name evidence="2" type="ORF">G5B40_11905</name>
</gene>
<dbReference type="GO" id="GO:0006950">
    <property type="term" value="P:response to stress"/>
    <property type="evidence" value="ECO:0007669"/>
    <property type="project" value="TreeGrafter"/>
</dbReference>
<protein>
    <submittedName>
        <fullName evidence="2">MarR family transcriptional regulator</fullName>
    </submittedName>
</protein>
<dbReference type="PROSITE" id="PS50995">
    <property type="entry name" value="HTH_MARR_2"/>
    <property type="match status" value="1"/>
</dbReference>
<dbReference type="GO" id="GO:0003700">
    <property type="term" value="F:DNA-binding transcription factor activity"/>
    <property type="evidence" value="ECO:0007669"/>
    <property type="project" value="InterPro"/>
</dbReference>
<dbReference type="Proteomes" id="UP000503336">
    <property type="component" value="Chromosome"/>
</dbReference>
<evidence type="ECO:0000313" key="3">
    <source>
        <dbReference type="Proteomes" id="UP000503336"/>
    </source>
</evidence>
<dbReference type="SUPFAM" id="SSF46785">
    <property type="entry name" value="Winged helix' DNA-binding domain"/>
    <property type="match status" value="1"/>
</dbReference>
<dbReference type="AlphaFoldDB" id="A0A7L5BZ44"/>
<dbReference type="InterPro" id="IPR000835">
    <property type="entry name" value="HTH_MarR-typ"/>
</dbReference>
<accession>A0A7L5BZ44</accession>
<dbReference type="InterPro" id="IPR036388">
    <property type="entry name" value="WH-like_DNA-bd_sf"/>
</dbReference>
<evidence type="ECO:0000259" key="1">
    <source>
        <dbReference type="PROSITE" id="PS50995"/>
    </source>
</evidence>
<evidence type="ECO:0000313" key="2">
    <source>
        <dbReference type="EMBL" id="QIE56098.1"/>
    </source>
</evidence>
<feature type="domain" description="HTH marR-type" evidence="1">
    <location>
        <begin position="19"/>
        <end position="149"/>
    </location>
</feature>
<dbReference type="KEGG" id="hdh:G5B40_11905"/>
<dbReference type="EMBL" id="CP049056">
    <property type="protein sequence ID" value="QIE56098.1"/>
    <property type="molecule type" value="Genomic_DNA"/>
</dbReference>
<dbReference type="InterPro" id="IPR039422">
    <property type="entry name" value="MarR/SlyA-like"/>
</dbReference>